<dbReference type="GO" id="GO:1990071">
    <property type="term" value="C:TRAPPII protein complex"/>
    <property type="evidence" value="ECO:0007669"/>
    <property type="project" value="EnsemblFungi"/>
</dbReference>
<dbReference type="OrthoDB" id="10252102at2759"/>
<dbReference type="EMBL" id="KV454213">
    <property type="protein sequence ID" value="ODQ57720.1"/>
    <property type="molecule type" value="Genomic_DNA"/>
</dbReference>
<dbReference type="PANTHER" id="PTHR12403">
    <property type="entry name" value="TRAFFICKING PROTEIN PARTICLE COMPLEX SUBUNIT 2"/>
    <property type="match status" value="1"/>
</dbReference>
<reference evidence="1 2" key="1">
    <citation type="journal article" date="2016" name="Proc. Natl. Acad. Sci. U.S.A.">
        <title>Comparative genomics of biotechnologically important yeasts.</title>
        <authorList>
            <person name="Riley R."/>
            <person name="Haridas S."/>
            <person name="Wolfe K.H."/>
            <person name="Lopes M.R."/>
            <person name="Hittinger C.T."/>
            <person name="Goeker M."/>
            <person name="Salamov A.A."/>
            <person name="Wisecaver J.H."/>
            <person name="Long T.M."/>
            <person name="Calvey C.H."/>
            <person name="Aerts A.L."/>
            <person name="Barry K.W."/>
            <person name="Choi C."/>
            <person name="Clum A."/>
            <person name="Coughlan A.Y."/>
            <person name="Deshpande S."/>
            <person name="Douglass A.P."/>
            <person name="Hanson S.J."/>
            <person name="Klenk H.-P."/>
            <person name="LaButti K.M."/>
            <person name="Lapidus A."/>
            <person name="Lindquist E.A."/>
            <person name="Lipzen A.M."/>
            <person name="Meier-Kolthoff J.P."/>
            <person name="Ohm R.A."/>
            <person name="Otillar R.P."/>
            <person name="Pangilinan J.L."/>
            <person name="Peng Y."/>
            <person name="Rokas A."/>
            <person name="Rosa C.A."/>
            <person name="Scheuner C."/>
            <person name="Sibirny A.A."/>
            <person name="Slot J.C."/>
            <person name="Stielow J.B."/>
            <person name="Sun H."/>
            <person name="Kurtzman C.P."/>
            <person name="Blackwell M."/>
            <person name="Grigoriev I.V."/>
            <person name="Jeffries T.W."/>
        </authorList>
    </citation>
    <scope>NUCLEOTIDE SEQUENCE [LARGE SCALE GENOMIC DNA]</scope>
    <source>
        <strain evidence="2">ATCC 58044 / CBS 1984 / NCYC 433 / NRRL Y-366-8</strain>
    </source>
</reference>
<organism evidence="1 2">
    <name type="scientific">Wickerhamomyces anomalus (strain ATCC 58044 / CBS 1984 / NCYC 433 / NRRL Y-366-8)</name>
    <name type="common">Yeast</name>
    <name type="synonym">Hansenula anomala</name>
    <dbReference type="NCBI Taxonomy" id="683960"/>
    <lineage>
        <taxon>Eukaryota</taxon>
        <taxon>Fungi</taxon>
        <taxon>Dikarya</taxon>
        <taxon>Ascomycota</taxon>
        <taxon>Saccharomycotina</taxon>
        <taxon>Saccharomycetes</taxon>
        <taxon>Phaffomycetales</taxon>
        <taxon>Wickerhamomycetaceae</taxon>
        <taxon>Wickerhamomyces</taxon>
    </lineage>
</organism>
<dbReference type="CDD" id="cd14825">
    <property type="entry name" value="TRAPPC2_sedlin"/>
    <property type="match status" value="1"/>
</dbReference>
<sequence length="105" mass="12192">MKELNPFILHSAIDIVEDVQWKSNALYLKVVDNFYGFLVSAFVTPGNIKFLLLHESKNEESIRQFFSDLNDLYVKTLLNPFYKVNDPISSPLFDLKVKGFAKKYL</sequence>
<evidence type="ECO:0000313" key="2">
    <source>
        <dbReference type="Proteomes" id="UP000094112"/>
    </source>
</evidence>
<dbReference type="STRING" id="683960.A0A1E3NXK7"/>
<dbReference type="Pfam" id="PF04628">
    <property type="entry name" value="Sedlin_N"/>
    <property type="match status" value="1"/>
</dbReference>
<dbReference type="GO" id="GO:0006888">
    <property type="term" value="P:endoplasmic reticulum to Golgi vesicle-mediated transport"/>
    <property type="evidence" value="ECO:0007669"/>
    <property type="project" value="EnsemblFungi"/>
</dbReference>
<dbReference type="GO" id="GO:0065003">
    <property type="term" value="P:protein-containing complex assembly"/>
    <property type="evidence" value="ECO:0007669"/>
    <property type="project" value="EnsemblFungi"/>
</dbReference>
<name>A0A1E3NXK7_WICAA</name>
<dbReference type="InterPro" id="IPR006722">
    <property type="entry name" value="Sedlin"/>
</dbReference>
<dbReference type="GO" id="GO:1990072">
    <property type="term" value="C:TRAPPIII protein complex"/>
    <property type="evidence" value="ECO:0007669"/>
    <property type="project" value="EnsemblFungi"/>
</dbReference>
<dbReference type="RefSeq" id="XP_019036927.1">
    <property type="nucleotide sequence ID" value="XM_019186566.1"/>
</dbReference>
<dbReference type="GO" id="GO:1990070">
    <property type="term" value="C:TRAPPI protein complex"/>
    <property type="evidence" value="ECO:0007669"/>
    <property type="project" value="EnsemblFungi"/>
</dbReference>
<dbReference type="Gene3D" id="3.30.450.70">
    <property type="match status" value="1"/>
</dbReference>
<dbReference type="Proteomes" id="UP000094112">
    <property type="component" value="Unassembled WGS sequence"/>
</dbReference>
<evidence type="ECO:0008006" key="3">
    <source>
        <dbReference type="Google" id="ProtNLM"/>
    </source>
</evidence>
<accession>A0A1E3NXK7</accession>
<dbReference type="GeneID" id="30203812"/>
<protein>
    <recommendedName>
        <fullName evidence="3">Trafficking protein particle complex subunit</fullName>
    </recommendedName>
</protein>
<dbReference type="SUPFAM" id="SSF64356">
    <property type="entry name" value="SNARE-like"/>
    <property type="match status" value="1"/>
</dbReference>
<proteinExistence type="predicted"/>
<gene>
    <name evidence="1" type="ORF">WICANDRAFT_97141</name>
</gene>
<evidence type="ECO:0000313" key="1">
    <source>
        <dbReference type="EMBL" id="ODQ57720.1"/>
    </source>
</evidence>
<dbReference type="InterPro" id="IPR011012">
    <property type="entry name" value="Longin-like_dom_sf"/>
</dbReference>
<keyword evidence="2" id="KW-1185">Reference proteome</keyword>
<dbReference type="AlphaFoldDB" id="A0A1E3NXK7"/>